<dbReference type="Proteomes" id="UP000515561">
    <property type="component" value="Chromosome"/>
</dbReference>
<reference evidence="1 2" key="1">
    <citation type="journal article" date="2016" name="Int. J. Syst. Evol. Microbiol.">
        <title>Descriptions of Anaerotaenia torta gen. nov., sp. nov. and Anaerocolumna cellulosilytica gen. nov., sp. nov. isolated from a methanogenic reactor of cattle waste.</title>
        <authorList>
            <person name="Uek A."/>
            <person name="Ohtaki Y."/>
            <person name="Kaku N."/>
            <person name="Ueki K."/>
        </authorList>
    </citation>
    <scope>NUCLEOTIDE SEQUENCE [LARGE SCALE GENOMIC DNA]</scope>
    <source>
        <strain evidence="1 2">SN021</strain>
    </source>
</reference>
<dbReference type="KEGG" id="acel:acsn021_26260"/>
<accession>A0A6S6R4R3</accession>
<protein>
    <submittedName>
        <fullName evidence="1">Uncharacterized protein</fullName>
    </submittedName>
</protein>
<dbReference type="EMBL" id="AP023367">
    <property type="protein sequence ID" value="BCJ95057.1"/>
    <property type="molecule type" value="Genomic_DNA"/>
</dbReference>
<dbReference type="NCBIfam" id="NF040692">
    <property type="entry name" value="recomb_assoc"/>
    <property type="match status" value="1"/>
</dbReference>
<evidence type="ECO:0000313" key="2">
    <source>
        <dbReference type="Proteomes" id="UP000515561"/>
    </source>
</evidence>
<sequence length="217" mass="24496">MVNMHPDELFSQLYENASTRKKKTLELIHDTCRKQSESNVKDFSLGTIARLIADECGPSEQGLRNKNAGDYRALINLWAVYSNTTTKKPKKEKTSTINDDILASVSDPTTRALVGMLIAENKKLKRENSLLKEQTTLTIDMRPNKDSNNLSNQNVVVVSASHDLTETELTALRDAISDEFMKHMGWTSDTYGRVKEKGMQIYKPGYISAIKKVLKRI</sequence>
<proteinExistence type="predicted"/>
<keyword evidence="2" id="KW-1185">Reference proteome</keyword>
<gene>
    <name evidence="1" type="ORF">acsn021_26260</name>
</gene>
<dbReference type="AlphaFoldDB" id="A0A6S6R4R3"/>
<name>A0A6S6R4R3_9FIRM</name>
<evidence type="ECO:0000313" key="1">
    <source>
        <dbReference type="EMBL" id="BCJ95057.1"/>
    </source>
</evidence>
<dbReference type="RefSeq" id="WP_184088427.1">
    <property type="nucleotide sequence ID" value="NZ_AP023367.1"/>
</dbReference>
<dbReference type="InterPro" id="IPR048061">
    <property type="entry name" value="GmtX-like"/>
</dbReference>
<organism evidence="1 2">
    <name type="scientific">Anaerocolumna cellulosilytica</name>
    <dbReference type="NCBI Taxonomy" id="433286"/>
    <lineage>
        <taxon>Bacteria</taxon>
        <taxon>Bacillati</taxon>
        <taxon>Bacillota</taxon>
        <taxon>Clostridia</taxon>
        <taxon>Lachnospirales</taxon>
        <taxon>Lachnospiraceae</taxon>
        <taxon>Anaerocolumna</taxon>
    </lineage>
</organism>